<dbReference type="InterPro" id="IPR011047">
    <property type="entry name" value="Quinoprotein_ADH-like_sf"/>
</dbReference>
<name>A0A6A6RXR8_9PLEO</name>
<sequence>MRISKQLPLVVSVLAILAPFASAAAPSDSPRDADPGQSGYIGGDHSIDPATVSQFKQLWNLTLHRLQHSARPLVHTLQSGKQVIFTASTENIIRSIDAKTGDVLAERQVAQPWAMSGASCETVSKNMGIMGTPVLYPEYDVAFFYAKSYIEDYRVPGGATAAMNGVYYLYAVYVETLLDVYKFPIIIDDYAADNDARKIFLGGLVAQRPALTLLNDVVYAGFGGLCDSFNYTGTVVAININTRWVNRWVTQAGPGSSYSEDWTLRHGGGAGGVAQYGMGIATDGQDVYFSVDSGGVGTDKNATGAPVAGHTHQDVLSDSAVRVKLTDDGVQFVDFFRPYDAKRNGSQELESGGFSMLDPTVFRTDTVAKLGVSIGGNAKLYIHDLDNLGGYRQGANGSDGVLQIITLDGGASGGVGSYPLEGGYMYVTTANGPLAAYEFTPNSTTSLFTLAGKSSALSPHSDGVGIPTVTSKNGEPGTGTVWLTDPIRGLLAYQAVPVNGSLVEVHIGGVNTTAVTIQGAGKYSRPVFGDGRVYIVDGAGRLVALGT</sequence>
<dbReference type="SUPFAM" id="SSF50998">
    <property type="entry name" value="Quinoprotein alcohol dehydrogenase-like"/>
    <property type="match status" value="1"/>
</dbReference>
<proteinExistence type="predicted"/>
<dbReference type="Proteomes" id="UP000799753">
    <property type="component" value="Unassembled WGS sequence"/>
</dbReference>
<evidence type="ECO:0000313" key="3">
    <source>
        <dbReference type="EMBL" id="KAF2639223.1"/>
    </source>
</evidence>
<evidence type="ECO:0000256" key="2">
    <source>
        <dbReference type="SAM" id="SignalP"/>
    </source>
</evidence>
<evidence type="ECO:0000313" key="4">
    <source>
        <dbReference type="Proteomes" id="UP000799753"/>
    </source>
</evidence>
<dbReference type="AlphaFoldDB" id="A0A6A6RXR8"/>
<organism evidence="3 4">
    <name type="scientific">Massarina eburnea CBS 473.64</name>
    <dbReference type="NCBI Taxonomy" id="1395130"/>
    <lineage>
        <taxon>Eukaryota</taxon>
        <taxon>Fungi</taxon>
        <taxon>Dikarya</taxon>
        <taxon>Ascomycota</taxon>
        <taxon>Pezizomycotina</taxon>
        <taxon>Dothideomycetes</taxon>
        <taxon>Pleosporomycetidae</taxon>
        <taxon>Pleosporales</taxon>
        <taxon>Massarineae</taxon>
        <taxon>Massarinaceae</taxon>
        <taxon>Massarina</taxon>
    </lineage>
</organism>
<feature type="signal peptide" evidence="2">
    <location>
        <begin position="1"/>
        <end position="23"/>
    </location>
</feature>
<keyword evidence="2" id="KW-0732">Signal</keyword>
<evidence type="ECO:0000256" key="1">
    <source>
        <dbReference type="SAM" id="MobiDB-lite"/>
    </source>
</evidence>
<dbReference type="OrthoDB" id="5985073at2759"/>
<feature type="region of interest" description="Disordered" evidence="1">
    <location>
        <begin position="24"/>
        <end position="43"/>
    </location>
</feature>
<dbReference type="EMBL" id="MU006787">
    <property type="protein sequence ID" value="KAF2639223.1"/>
    <property type="molecule type" value="Genomic_DNA"/>
</dbReference>
<reference evidence="3" key="1">
    <citation type="journal article" date="2020" name="Stud. Mycol.">
        <title>101 Dothideomycetes genomes: a test case for predicting lifestyles and emergence of pathogens.</title>
        <authorList>
            <person name="Haridas S."/>
            <person name="Albert R."/>
            <person name="Binder M."/>
            <person name="Bloem J."/>
            <person name="Labutti K."/>
            <person name="Salamov A."/>
            <person name="Andreopoulos B."/>
            <person name="Baker S."/>
            <person name="Barry K."/>
            <person name="Bills G."/>
            <person name="Bluhm B."/>
            <person name="Cannon C."/>
            <person name="Castanera R."/>
            <person name="Culley D."/>
            <person name="Daum C."/>
            <person name="Ezra D."/>
            <person name="Gonzalez J."/>
            <person name="Henrissat B."/>
            <person name="Kuo A."/>
            <person name="Liang C."/>
            <person name="Lipzen A."/>
            <person name="Lutzoni F."/>
            <person name="Magnuson J."/>
            <person name="Mondo S."/>
            <person name="Nolan M."/>
            <person name="Ohm R."/>
            <person name="Pangilinan J."/>
            <person name="Park H.-J."/>
            <person name="Ramirez L."/>
            <person name="Alfaro M."/>
            <person name="Sun H."/>
            <person name="Tritt A."/>
            <person name="Yoshinaga Y."/>
            <person name="Zwiers L.-H."/>
            <person name="Turgeon B."/>
            <person name="Goodwin S."/>
            <person name="Spatafora J."/>
            <person name="Crous P."/>
            <person name="Grigoriev I."/>
        </authorList>
    </citation>
    <scope>NUCLEOTIDE SEQUENCE</scope>
    <source>
        <strain evidence="3">CBS 473.64</strain>
    </source>
</reference>
<feature type="chain" id="PRO_5025509002" evidence="2">
    <location>
        <begin position="24"/>
        <end position="547"/>
    </location>
</feature>
<gene>
    <name evidence="3" type="ORF">P280DRAFT_454369</name>
</gene>
<protein>
    <submittedName>
        <fullName evidence="3">Uncharacterized protein</fullName>
    </submittedName>
</protein>
<accession>A0A6A6RXR8</accession>
<keyword evidence="4" id="KW-1185">Reference proteome</keyword>